<dbReference type="PANTHER" id="PTHR33121">
    <property type="entry name" value="CYCLIC DI-GMP PHOSPHODIESTERASE PDEF"/>
    <property type="match status" value="1"/>
</dbReference>
<evidence type="ECO:0000259" key="1">
    <source>
        <dbReference type="PROSITE" id="PS50883"/>
    </source>
</evidence>
<reference evidence="2 3" key="1">
    <citation type="submission" date="2018-08" db="EMBL/GenBank/DDBJ databases">
        <title>Recombination of ecologically and evolutionarily significant loci maintains genetic cohesion in the Pseudomonas syringae species complex.</title>
        <authorList>
            <person name="Dillon M."/>
            <person name="Thakur S."/>
            <person name="Almeida R.N.D."/>
            <person name="Weir B.S."/>
            <person name="Guttman D.S."/>
        </authorList>
    </citation>
    <scope>NUCLEOTIDE SEQUENCE [LARGE SCALE GENOMIC DNA]</scope>
    <source>
        <strain evidence="2 3">ICMP 19198</strain>
    </source>
</reference>
<gene>
    <name evidence="2" type="ORF">ALP83_05107</name>
</gene>
<comment type="caution">
    <text evidence="2">The sequence shown here is derived from an EMBL/GenBank/DDBJ whole genome shotgun (WGS) entry which is preliminary data.</text>
</comment>
<dbReference type="PANTHER" id="PTHR33121:SF70">
    <property type="entry name" value="SIGNALING PROTEIN YKOW"/>
    <property type="match status" value="1"/>
</dbReference>
<dbReference type="InterPro" id="IPR001633">
    <property type="entry name" value="EAL_dom"/>
</dbReference>
<dbReference type="AlphaFoldDB" id="A0A7Z6UK79"/>
<accession>A0A7Z6UK79</accession>
<dbReference type="SUPFAM" id="SSF141868">
    <property type="entry name" value="EAL domain-like"/>
    <property type="match status" value="1"/>
</dbReference>
<proteinExistence type="predicted"/>
<protein>
    <submittedName>
        <fullName evidence="2">GAF domain/GGDEF domain/EAL domain-containing protein</fullName>
    </submittedName>
</protein>
<dbReference type="EMBL" id="RBRZ01000076">
    <property type="protein sequence ID" value="RMR56498.1"/>
    <property type="molecule type" value="Genomic_DNA"/>
</dbReference>
<dbReference type="InterPro" id="IPR050706">
    <property type="entry name" value="Cyclic-di-GMP_PDE-like"/>
</dbReference>
<dbReference type="CDD" id="cd01948">
    <property type="entry name" value="EAL"/>
    <property type="match status" value="1"/>
</dbReference>
<organism evidence="2 3">
    <name type="scientific">Pseudomonas syringae pv. actinidiae</name>
    <dbReference type="NCBI Taxonomy" id="103796"/>
    <lineage>
        <taxon>Bacteria</taxon>
        <taxon>Pseudomonadati</taxon>
        <taxon>Pseudomonadota</taxon>
        <taxon>Gammaproteobacteria</taxon>
        <taxon>Pseudomonadales</taxon>
        <taxon>Pseudomonadaceae</taxon>
        <taxon>Pseudomonas</taxon>
        <taxon>Pseudomonas syringae</taxon>
    </lineage>
</organism>
<dbReference type="SMART" id="SM00052">
    <property type="entry name" value="EAL"/>
    <property type="match status" value="1"/>
</dbReference>
<evidence type="ECO:0000313" key="2">
    <source>
        <dbReference type="EMBL" id="RMR56498.1"/>
    </source>
</evidence>
<dbReference type="GO" id="GO:0071111">
    <property type="term" value="F:cyclic-guanylate-specific phosphodiesterase activity"/>
    <property type="evidence" value="ECO:0007669"/>
    <property type="project" value="InterPro"/>
</dbReference>
<feature type="domain" description="EAL" evidence="1">
    <location>
        <begin position="1"/>
        <end position="221"/>
    </location>
</feature>
<dbReference type="InterPro" id="IPR035919">
    <property type="entry name" value="EAL_sf"/>
</dbReference>
<name>A0A7Z6UK79_PSESF</name>
<dbReference type="Proteomes" id="UP000281806">
    <property type="component" value="Unassembled WGS sequence"/>
</dbReference>
<evidence type="ECO:0000313" key="3">
    <source>
        <dbReference type="Proteomes" id="UP000281806"/>
    </source>
</evidence>
<dbReference type="Pfam" id="PF00563">
    <property type="entry name" value="EAL"/>
    <property type="match status" value="1"/>
</dbReference>
<dbReference type="Gene3D" id="3.20.20.450">
    <property type="entry name" value="EAL domain"/>
    <property type="match status" value="1"/>
</dbReference>
<sequence>MAFEALIRWRMPDGRIVGPESFLPALEGLRLIGRLDIYMLKCVVNILAQPENGHWPPVHVNCSSYSITRPAFAAEVLAMLAEQNVAPWRLCLELTEGALVADPEQARLSMKQLAEQGMSVMLDDFGAGFSSLSYVHQYHFSGLKIDKSFIFGLASSVRSRAIVRAIVRMAESLDLNVVAEGVEDLETLELLREIGATQAQGYYFSEPLPIELLNVNTGRAAG</sequence>
<dbReference type="PROSITE" id="PS50883">
    <property type="entry name" value="EAL"/>
    <property type="match status" value="1"/>
</dbReference>